<reference evidence="1" key="1">
    <citation type="submission" date="2006-06" db="EMBL/GenBank/DDBJ databases">
        <title>Complete sequence of Trichodesmium erythraeum IMS101.</title>
        <authorList>
            <consortium name="US DOE Joint Genome Institute"/>
            <person name="Copeland A."/>
            <person name="Lucas S."/>
            <person name="Lapidus A."/>
            <person name="Barry K."/>
            <person name="Detter J.C."/>
            <person name="Glavina del Rio T."/>
            <person name="Hammon N."/>
            <person name="Israni S."/>
            <person name="Dalin E."/>
            <person name="Tice H."/>
            <person name="Pitluck S."/>
            <person name="Kiss H."/>
            <person name="Munk A.C."/>
            <person name="Brettin T."/>
            <person name="Bruce D."/>
            <person name="Han C."/>
            <person name="Tapia R."/>
            <person name="Gilna P."/>
            <person name="Schmutz J."/>
            <person name="Larimer F."/>
            <person name="Land M."/>
            <person name="Hauser L."/>
            <person name="Kyrpides N."/>
            <person name="Kim E."/>
            <person name="Richardson P."/>
        </authorList>
    </citation>
    <scope>NUCLEOTIDE SEQUENCE [LARGE SCALE GENOMIC DNA]</scope>
    <source>
        <strain evidence="1">IMS101</strain>
    </source>
</reference>
<dbReference type="KEGG" id="ter:Tery_3817"/>
<name>Q10Y13_TRIEI</name>
<dbReference type="AlphaFoldDB" id="Q10Y13"/>
<dbReference type="RefSeq" id="WP_011613191.1">
    <property type="nucleotide sequence ID" value="NC_008312.1"/>
</dbReference>
<evidence type="ECO:0000313" key="1">
    <source>
        <dbReference type="EMBL" id="ABG52861.1"/>
    </source>
</evidence>
<gene>
    <name evidence="1" type="ordered locus">Tery_3817</name>
</gene>
<dbReference type="EMBL" id="CP000393">
    <property type="protein sequence ID" value="ABG52861.1"/>
    <property type="molecule type" value="Genomic_DNA"/>
</dbReference>
<sequence length="68" mass="7690">MVKSQETAVQEANTIILELSGDKDDYSELIKGKGKVFDKLRRTITKLKDQGEILEDAQPICVVVKKKR</sequence>
<accession>Q10Y13</accession>
<dbReference type="HOGENOM" id="CLU_204578_0_0_3"/>
<dbReference type="Pfam" id="PF19702">
    <property type="entry name" value="DUF6200"/>
    <property type="match status" value="1"/>
</dbReference>
<proteinExistence type="predicted"/>
<dbReference type="InterPro" id="IPR045680">
    <property type="entry name" value="DUF6200"/>
</dbReference>
<organism evidence="1">
    <name type="scientific">Trichodesmium erythraeum (strain IMS101)</name>
    <dbReference type="NCBI Taxonomy" id="203124"/>
    <lineage>
        <taxon>Bacteria</taxon>
        <taxon>Bacillati</taxon>
        <taxon>Cyanobacteriota</taxon>
        <taxon>Cyanophyceae</taxon>
        <taxon>Oscillatoriophycideae</taxon>
        <taxon>Oscillatoriales</taxon>
        <taxon>Microcoleaceae</taxon>
        <taxon>Trichodesmium</taxon>
    </lineage>
</organism>
<protein>
    <submittedName>
        <fullName evidence="1">Uncharacterized protein</fullName>
    </submittedName>
</protein>
<dbReference type="eggNOG" id="ENOG502ZCNV">
    <property type="taxonomic scope" value="Bacteria"/>
</dbReference>